<protein>
    <recommendedName>
        <fullName evidence="4">Antitoxin</fullName>
    </recommendedName>
</protein>
<accession>M0ACQ4</accession>
<dbReference type="EMBL" id="AOIM01000007">
    <property type="protein sequence ID" value="ELY95652.1"/>
    <property type="molecule type" value="Genomic_DNA"/>
</dbReference>
<gene>
    <name evidence="2" type="ORF">C483_00864</name>
</gene>
<organism evidence="2 3">
    <name type="scientific">Natrialba hulunbeirensis JCM 10989</name>
    <dbReference type="NCBI Taxonomy" id="1227493"/>
    <lineage>
        <taxon>Archaea</taxon>
        <taxon>Methanobacteriati</taxon>
        <taxon>Methanobacteriota</taxon>
        <taxon>Stenosarchaea group</taxon>
        <taxon>Halobacteria</taxon>
        <taxon>Halobacteriales</taxon>
        <taxon>Natrialbaceae</taxon>
        <taxon>Natrialba</taxon>
    </lineage>
</organism>
<keyword evidence="1" id="KW-1277">Toxin-antitoxin system</keyword>
<comment type="caution">
    <text evidence="2">The sequence shown here is derived from an EMBL/GenBank/DDBJ whole genome shotgun (WGS) entry which is preliminary data.</text>
</comment>
<sequence length="79" mass="9336">MSHQSRLENDVYERIKATKRDDESFSDIVNRLIGGRSLRGLRDFRDVSDDDQMDEMREAIETADQADRDEVREVAERFE</sequence>
<name>M0ACQ4_9EURY</name>
<evidence type="ECO:0000256" key="1">
    <source>
        <dbReference type="ARBA" id="ARBA00022649"/>
    </source>
</evidence>
<dbReference type="RefSeq" id="WP_006651450.1">
    <property type="nucleotide sequence ID" value="NZ_AOIM01000007.1"/>
</dbReference>
<evidence type="ECO:0000313" key="2">
    <source>
        <dbReference type="EMBL" id="ELY95652.1"/>
    </source>
</evidence>
<dbReference type="InterPro" id="IPR003847">
    <property type="entry name" value="Put_antitoxin"/>
</dbReference>
<dbReference type="Proteomes" id="UP000011519">
    <property type="component" value="Unassembled WGS sequence"/>
</dbReference>
<dbReference type="AlphaFoldDB" id="M0ACQ4"/>
<reference evidence="2 3" key="1">
    <citation type="journal article" date="2014" name="PLoS Genet.">
        <title>Phylogenetically driven sequencing of extremely halophilic archaea reveals strategies for static and dynamic osmo-response.</title>
        <authorList>
            <person name="Becker E.A."/>
            <person name="Seitzer P.M."/>
            <person name="Tritt A."/>
            <person name="Larsen D."/>
            <person name="Krusor M."/>
            <person name="Yao A.I."/>
            <person name="Wu D."/>
            <person name="Madern D."/>
            <person name="Eisen J.A."/>
            <person name="Darling A.E."/>
            <person name="Facciotti M.T."/>
        </authorList>
    </citation>
    <scope>NUCLEOTIDE SEQUENCE [LARGE SCALE GENOMIC DNA]</scope>
    <source>
        <strain evidence="2 3">JCM 10989</strain>
    </source>
</reference>
<keyword evidence="3" id="KW-1185">Reference proteome</keyword>
<evidence type="ECO:0008006" key="4">
    <source>
        <dbReference type="Google" id="ProtNLM"/>
    </source>
</evidence>
<dbReference type="Pfam" id="PF02697">
    <property type="entry name" value="VAPB_antitox"/>
    <property type="match status" value="1"/>
</dbReference>
<dbReference type="STRING" id="1227493.C483_00864"/>
<evidence type="ECO:0000313" key="3">
    <source>
        <dbReference type="Proteomes" id="UP000011519"/>
    </source>
</evidence>
<proteinExistence type="predicted"/>
<dbReference type="PATRIC" id="fig|1227493.4.peg.154"/>
<dbReference type="OrthoDB" id="9187at2157"/>